<evidence type="ECO:0000259" key="7">
    <source>
        <dbReference type="Pfam" id="PF10035"/>
    </source>
</evidence>
<protein>
    <recommendedName>
        <fullName evidence="7">DUF2179 domain-containing protein</fullName>
    </recommendedName>
</protein>
<dbReference type="Pfam" id="PF02588">
    <property type="entry name" value="YitT_membrane"/>
    <property type="match status" value="1"/>
</dbReference>
<feature type="transmembrane region" description="Helical" evidence="6">
    <location>
        <begin position="159"/>
        <end position="178"/>
    </location>
</feature>
<name>A0A2V1N0P3_9LACO</name>
<dbReference type="InterPro" id="IPR015867">
    <property type="entry name" value="N-reg_PII/ATP_PRibTrfase_C"/>
</dbReference>
<dbReference type="PANTHER" id="PTHR33545">
    <property type="entry name" value="UPF0750 MEMBRANE PROTEIN YITT-RELATED"/>
    <property type="match status" value="1"/>
</dbReference>
<dbReference type="AlphaFoldDB" id="A0A2V1N0P3"/>
<evidence type="ECO:0000313" key="8">
    <source>
        <dbReference type="EMBL" id="PWG00807.1"/>
    </source>
</evidence>
<dbReference type="PIRSF" id="PIRSF006483">
    <property type="entry name" value="Membrane_protein_YitT"/>
    <property type="match status" value="1"/>
</dbReference>
<dbReference type="Proteomes" id="UP000245080">
    <property type="component" value="Unassembled WGS sequence"/>
</dbReference>
<evidence type="ECO:0000313" key="9">
    <source>
        <dbReference type="Proteomes" id="UP000245080"/>
    </source>
</evidence>
<evidence type="ECO:0000256" key="2">
    <source>
        <dbReference type="ARBA" id="ARBA00022475"/>
    </source>
</evidence>
<dbReference type="EMBL" id="QCXQ01000001">
    <property type="protein sequence ID" value="PWG00807.1"/>
    <property type="molecule type" value="Genomic_DNA"/>
</dbReference>
<evidence type="ECO:0000256" key="5">
    <source>
        <dbReference type="ARBA" id="ARBA00023136"/>
    </source>
</evidence>
<dbReference type="InterPro" id="IPR051461">
    <property type="entry name" value="UPF0750_membrane"/>
</dbReference>
<keyword evidence="5 6" id="KW-0472">Membrane</keyword>
<dbReference type="InterPro" id="IPR003740">
    <property type="entry name" value="YitT"/>
</dbReference>
<evidence type="ECO:0000256" key="6">
    <source>
        <dbReference type="SAM" id="Phobius"/>
    </source>
</evidence>
<dbReference type="OrthoDB" id="1758221at2"/>
<evidence type="ECO:0000256" key="1">
    <source>
        <dbReference type="ARBA" id="ARBA00004651"/>
    </source>
</evidence>
<dbReference type="Pfam" id="PF10035">
    <property type="entry name" value="DUF2179"/>
    <property type="match status" value="1"/>
</dbReference>
<comment type="subcellular location">
    <subcellularLocation>
        <location evidence="1">Cell membrane</location>
        <topology evidence="1">Multi-pass membrane protein</topology>
    </subcellularLocation>
</comment>
<sequence>MSQTIKEKKKEESVRSLDFLMIGIGTAMYAFGLVYFNIANHLADGGVTGITLILRSLWHIDPAYSTLIINLPLIWIGYRYLGRRSLIYTVYGTAMLAAWLWIWQRIPIQIDLHNDLLLAALGAGLIGGLGSGVVYRYGGTTGGTDIIARLLERFRGIPMGRTLLAVDVLVLLLSLVYIDIFHMAYTLIYSYIFAHLVDVIQDGAYSAKGIYIVSKNYQEITNAIMDELERGVSLIEAEGGYSHAERKMIYVVIAPNELHTLRLIIARYDEQAFVTINDVHQAIGEGFSYQVPQRRLFKHKNS</sequence>
<dbReference type="RefSeq" id="WP_109249520.1">
    <property type="nucleotide sequence ID" value="NZ_QCXQ01000001.1"/>
</dbReference>
<reference evidence="8 9" key="1">
    <citation type="journal article" date="2018" name="Int. J. Syst. Evol. Microbiol.">
        <title>Lactobacillus bambusae sp. nov., isolated from a traditional fermented Ma-bamboo shoots of Taiwan.</title>
        <authorList>
            <person name="Wang L.-T."/>
        </authorList>
    </citation>
    <scope>NUCLEOTIDE SEQUENCE [LARGE SCALE GENOMIC DNA]</scope>
    <source>
        <strain evidence="8 9">BS-W1</strain>
    </source>
</reference>
<feature type="transmembrane region" description="Helical" evidence="6">
    <location>
        <begin position="58"/>
        <end position="78"/>
    </location>
</feature>
<comment type="caution">
    <text evidence="8">The sequence shown here is derived from an EMBL/GenBank/DDBJ whole genome shotgun (WGS) entry which is preliminary data.</text>
</comment>
<accession>A0A2V1N0P3</accession>
<proteinExistence type="predicted"/>
<feature type="transmembrane region" description="Helical" evidence="6">
    <location>
        <begin position="116"/>
        <end position="138"/>
    </location>
</feature>
<feature type="transmembrane region" description="Helical" evidence="6">
    <location>
        <begin position="85"/>
        <end position="104"/>
    </location>
</feature>
<gene>
    <name evidence="8" type="ORF">DCM90_01115</name>
</gene>
<evidence type="ECO:0000256" key="3">
    <source>
        <dbReference type="ARBA" id="ARBA00022692"/>
    </source>
</evidence>
<dbReference type="CDD" id="cd16380">
    <property type="entry name" value="YitT_C"/>
    <property type="match status" value="1"/>
</dbReference>
<keyword evidence="3 6" id="KW-0812">Transmembrane</keyword>
<evidence type="ECO:0000256" key="4">
    <source>
        <dbReference type="ARBA" id="ARBA00022989"/>
    </source>
</evidence>
<keyword evidence="9" id="KW-1185">Reference proteome</keyword>
<feature type="domain" description="DUF2179" evidence="7">
    <location>
        <begin position="230"/>
        <end position="284"/>
    </location>
</feature>
<dbReference type="PANTHER" id="PTHR33545:SF10">
    <property type="entry name" value="UPF0750 MEMBRANE PROTEIN YPJC"/>
    <property type="match status" value="1"/>
</dbReference>
<dbReference type="InterPro" id="IPR019264">
    <property type="entry name" value="DUF2179"/>
</dbReference>
<dbReference type="Gene3D" id="3.30.70.120">
    <property type="match status" value="1"/>
</dbReference>
<keyword evidence="4 6" id="KW-1133">Transmembrane helix</keyword>
<feature type="transmembrane region" description="Helical" evidence="6">
    <location>
        <begin position="20"/>
        <end position="38"/>
    </location>
</feature>
<keyword evidence="2" id="KW-1003">Cell membrane</keyword>
<dbReference type="GO" id="GO:0005886">
    <property type="term" value="C:plasma membrane"/>
    <property type="evidence" value="ECO:0007669"/>
    <property type="project" value="UniProtKB-SubCell"/>
</dbReference>
<organism evidence="8 9">
    <name type="scientific">Levilactobacillus bambusae</name>
    <dbReference type="NCBI Taxonomy" id="2024736"/>
    <lineage>
        <taxon>Bacteria</taxon>
        <taxon>Bacillati</taxon>
        <taxon>Bacillota</taxon>
        <taxon>Bacilli</taxon>
        <taxon>Lactobacillales</taxon>
        <taxon>Lactobacillaceae</taxon>
        <taxon>Levilactobacillus</taxon>
    </lineage>
</organism>